<protein>
    <submittedName>
        <fullName evidence="2">Formylmethanofuran dehydrogenase</fullName>
    </submittedName>
</protein>
<dbReference type="PANTHER" id="PTHR39418">
    <property type="entry name" value="DEHYDROGENASE-RELATED"/>
    <property type="match status" value="1"/>
</dbReference>
<dbReference type="InterPro" id="IPR053194">
    <property type="entry name" value="tRNA_methyltr_O"/>
</dbReference>
<dbReference type="EMBL" id="JAAGRR010000068">
    <property type="protein sequence ID" value="NDY42586.1"/>
    <property type="molecule type" value="Genomic_DNA"/>
</dbReference>
<dbReference type="InterPro" id="IPR003814">
    <property type="entry name" value="FmdEsu_dom"/>
</dbReference>
<proteinExistence type="predicted"/>
<dbReference type="RefSeq" id="WP_163298724.1">
    <property type="nucleotide sequence ID" value="NZ_JAAGRR010000068.1"/>
</dbReference>
<sequence>MATETFQDPAFPALLEESVRIHGHLCPGQVLGVRLAMLGLRLIGVADPKGADRKSFVVVVEIDRCATDAIQSVTGCSLGKRSLRWMDYGVMAATFVRTDTGAAWRVVAREEARDLAARYCPEIDDKYCRQLEAYKRMPDAELFRVQEVEVTLPECDLPGRPLRRVQCAGCGDYVQDCRDVAVDGRVLCRACAHGGYYRVKAG</sequence>
<evidence type="ECO:0000313" key="3">
    <source>
        <dbReference type="Proteomes" id="UP000469346"/>
    </source>
</evidence>
<dbReference type="PANTHER" id="PTHR39418:SF1">
    <property type="entry name" value="DEHYDROGENASE"/>
    <property type="match status" value="1"/>
</dbReference>
<dbReference type="Gene3D" id="3.30.1330.130">
    <property type="match status" value="1"/>
</dbReference>
<comment type="caution">
    <text evidence="2">The sequence shown here is derived from an EMBL/GenBank/DDBJ whole genome shotgun (WGS) entry which is preliminary data.</text>
</comment>
<dbReference type="Proteomes" id="UP000469346">
    <property type="component" value="Unassembled WGS sequence"/>
</dbReference>
<dbReference type="SUPFAM" id="SSF143555">
    <property type="entry name" value="FwdE-like"/>
    <property type="match status" value="1"/>
</dbReference>
<accession>A0A6N9TVT0</accession>
<name>A0A6N9TVT0_DISTH</name>
<keyword evidence="3" id="KW-1185">Reference proteome</keyword>
<evidence type="ECO:0000313" key="2">
    <source>
        <dbReference type="EMBL" id="NDY42586.1"/>
    </source>
</evidence>
<feature type="domain" description="Formylmethanofuran dehydrogenase subunit E" evidence="1">
    <location>
        <begin position="21"/>
        <end position="143"/>
    </location>
</feature>
<reference evidence="2 3" key="1">
    <citation type="submission" date="2020-02" db="EMBL/GenBank/DDBJ databases">
        <title>Comparative genomics of sulfur disproportionating microorganisms.</title>
        <authorList>
            <person name="Ward L.M."/>
            <person name="Bertran E."/>
            <person name="Johnston D.T."/>
        </authorList>
    </citation>
    <scope>NUCLEOTIDE SEQUENCE [LARGE SCALE GENOMIC DNA]</scope>
    <source>
        <strain evidence="2 3">DSM 100025</strain>
    </source>
</reference>
<gene>
    <name evidence="2" type="ORF">G3N55_06985</name>
</gene>
<dbReference type="Pfam" id="PF02663">
    <property type="entry name" value="FmdE"/>
    <property type="match status" value="1"/>
</dbReference>
<dbReference type="AlphaFoldDB" id="A0A6N9TVT0"/>
<organism evidence="2 3">
    <name type="scientific">Dissulfurirhabdus thermomarina</name>
    <dbReference type="NCBI Taxonomy" id="1765737"/>
    <lineage>
        <taxon>Bacteria</taxon>
        <taxon>Deltaproteobacteria</taxon>
        <taxon>Dissulfurirhabdaceae</taxon>
        <taxon>Dissulfurirhabdus</taxon>
    </lineage>
</organism>
<evidence type="ECO:0000259" key="1">
    <source>
        <dbReference type="Pfam" id="PF02663"/>
    </source>
</evidence>